<dbReference type="InterPro" id="IPR018060">
    <property type="entry name" value="HTH_AraC"/>
</dbReference>
<dbReference type="PROSITE" id="PS01124">
    <property type="entry name" value="HTH_ARAC_FAMILY_2"/>
    <property type="match status" value="1"/>
</dbReference>
<keyword evidence="6" id="KW-0862">Zinc</keyword>
<organism evidence="13 14">
    <name type="scientific">Oceanobacillus indicireducens</name>
    <dbReference type="NCBI Taxonomy" id="1004261"/>
    <lineage>
        <taxon>Bacteria</taxon>
        <taxon>Bacillati</taxon>
        <taxon>Bacillota</taxon>
        <taxon>Bacilli</taxon>
        <taxon>Bacillales</taxon>
        <taxon>Bacillaceae</taxon>
        <taxon>Oceanobacillus</taxon>
    </lineage>
</organism>
<evidence type="ECO:0000256" key="8">
    <source>
        <dbReference type="ARBA" id="ARBA00023125"/>
    </source>
</evidence>
<dbReference type="InterPro" id="IPR035451">
    <property type="entry name" value="Ada-like_dom_sf"/>
</dbReference>
<dbReference type="GO" id="GO:0003700">
    <property type="term" value="F:DNA-binding transcription factor activity"/>
    <property type="evidence" value="ECO:0007669"/>
    <property type="project" value="InterPro"/>
</dbReference>
<evidence type="ECO:0000313" key="13">
    <source>
        <dbReference type="EMBL" id="GGN50701.1"/>
    </source>
</evidence>
<dbReference type="PANTHER" id="PTHR43280">
    <property type="entry name" value="ARAC-FAMILY TRANSCRIPTIONAL REGULATOR"/>
    <property type="match status" value="1"/>
</dbReference>
<dbReference type="AlphaFoldDB" id="A0A918CYY7"/>
<dbReference type="Gene3D" id="3.40.10.10">
    <property type="entry name" value="DNA Methylphosphotriester Repair Domain"/>
    <property type="match status" value="1"/>
</dbReference>
<feature type="domain" description="HTH araC/xylS-type" evidence="12">
    <location>
        <begin position="89"/>
        <end position="187"/>
    </location>
</feature>
<dbReference type="GO" id="GO:0008270">
    <property type="term" value="F:zinc ion binding"/>
    <property type="evidence" value="ECO:0007669"/>
    <property type="project" value="InterPro"/>
</dbReference>
<evidence type="ECO:0000256" key="11">
    <source>
        <dbReference type="ARBA" id="ARBA00023204"/>
    </source>
</evidence>
<keyword evidence="10" id="KW-0804">Transcription</keyword>
<keyword evidence="8" id="KW-0238">DNA-binding</keyword>
<dbReference type="Pfam" id="PF02805">
    <property type="entry name" value="Ada_Zn_binding"/>
    <property type="match status" value="1"/>
</dbReference>
<dbReference type="PROSITE" id="PS00041">
    <property type="entry name" value="HTH_ARAC_FAMILY_1"/>
    <property type="match status" value="1"/>
</dbReference>
<dbReference type="PANTHER" id="PTHR43280:SF2">
    <property type="entry name" value="HTH-TYPE TRANSCRIPTIONAL REGULATOR EXSA"/>
    <property type="match status" value="1"/>
</dbReference>
<evidence type="ECO:0000256" key="9">
    <source>
        <dbReference type="ARBA" id="ARBA00023159"/>
    </source>
</evidence>
<keyword evidence="14" id="KW-1185">Reference proteome</keyword>
<dbReference type="Proteomes" id="UP000624041">
    <property type="component" value="Unassembled WGS sequence"/>
</dbReference>
<keyword evidence="2" id="KW-0489">Methyltransferase</keyword>
<dbReference type="InterPro" id="IPR020449">
    <property type="entry name" value="Tscrpt_reg_AraC-type_HTH"/>
</dbReference>
<dbReference type="SMART" id="SM00342">
    <property type="entry name" value="HTH_ARAC"/>
    <property type="match status" value="1"/>
</dbReference>
<evidence type="ECO:0000259" key="12">
    <source>
        <dbReference type="PROSITE" id="PS01124"/>
    </source>
</evidence>
<protein>
    <submittedName>
        <fullName evidence="13">AraC family transcriptional regulator</fullName>
    </submittedName>
</protein>
<gene>
    <name evidence="13" type="ORF">GCM10007971_04620</name>
</gene>
<dbReference type="InterPro" id="IPR009057">
    <property type="entry name" value="Homeodomain-like_sf"/>
</dbReference>
<dbReference type="RefSeq" id="WP_188855865.1">
    <property type="nucleotide sequence ID" value="NZ_BMOS01000002.1"/>
</dbReference>
<dbReference type="FunFam" id="3.40.10.10:FF:000001">
    <property type="entry name" value="DNA-3-methyladenine glycosylase 2"/>
    <property type="match status" value="1"/>
</dbReference>
<dbReference type="EMBL" id="BMOS01000002">
    <property type="protein sequence ID" value="GGN50701.1"/>
    <property type="molecule type" value="Genomic_DNA"/>
</dbReference>
<keyword evidence="4" id="KW-0479">Metal-binding</keyword>
<evidence type="ECO:0000313" key="14">
    <source>
        <dbReference type="Proteomes" id="UP000624041"/>
    </source>
</evidence>
<dbReference type="GO" id="GO:0043565">
    <property type="term" value="F:sequence-specific DNA binding"/>
    <property type="evidence" value="ECO:0007669"/>
    <property type="project" value="InterPro"/>
</dbReference>
<sequence>MKSNNLFSFEVKWKAIVTCDKRYDGKFFYAVKTTGIFCRPSCKSKTPNYENICFFKNAMEALQQGFRPCKRCRPELFIDIYDPQQEVVEKTKFYLEKNYEKKVTLNNLAVKIGVSPYHLSRIFKENLGSTPHKYLENIRIHKAKSLLLNTDHNIMEICFQIGYKNLSSFYKHFKKICGCSPHQFRINNKKVN</sequence>
<evidence type="ECO:0000256" key="7">
    <source>
        <dbReference type="ARBA" id="ARBA00023015"/>
    </source>
</evidence>
<keyword evidence="7" id="KW-0805">Transcription regulation</keyword>
<evidence type="ECO:0000256" key="5">
    <source>
        <dbReference type="ARBA" id="ARBA00022763"/>
    </source>
</evidence>
<dbReference type="InterPro" id="IPR018062">
    <property type="entry name" value="HTH_AraC-typ_CS"/>
</dbReference>
<accession>A0A918CYY7</accession>
<evidence type="ECO:0000256" key="2">
    <source>
        <dbReference type="ARBA" id="ARBA00022603"/>
    </source>
</evidence>
<dbReference type="InterPro" id="IPR004026">
    <property type="entry name" value="Ada_DNA_repair_Zn-bd"/>
</dbReference>
<dbReference type="GO" id="GO:0008168">
    <property type="term" value="F:methyltransferase activity"/>
    <property type="evidence" value="ECO:0007669"/>
    <property type="project" value="UniProtKB-KW"/>
</dbReference>
<evidence type="ECO:0000256" key="10">
    <source>
        <dbReference type="ARBA" id="ARBA00023163"/>
    </source>
</evidence>
<dbReference type="GO" id="GO:0032259">
    <property type="term" value="P:methylation"/>
    <property type="evidence" value="ECO:0007669"/>
    <property type="project" value="UniProtKB-KW"/>
</dbReference>
<keyword evidence="3" id="KW-0808">Transferase</keyword>
<dbReference type="SUPFAM" id="SSF46689">
    <property type="entry name" value="Homeodomain-like"/>
    <property type="match status" value="2"/>
</dbReference>
<evidence type="ECO:0000256" key="1">
    <source>
        <dbReference type="ARBA" id="ARBA00001947"/>
    </source>
</evidence>
<name>A0A918CYY7_9BACI</name>
<comment type="cofactor">
    <cofactor evidence="1">
        <name>Zn(2+)</name>
        <dbReference type="ChEBI" id="CHEBI:29105"/>
    </cofactor>
</comment>
<reference evidence="13" key="2">
    <citation type="submission" date="2020-09" db="EMBL/GenBank/DDBJ databases">
        <authorList>
            <person name="Sun Q."/>
            <person name="Ohkuma M."/>
        </authorList>
    </citation>
    <scope>NUCLEOTIDE SEQUENCE</scope>
    <source>
        <strain evidence="13">JCM 17251</strain>
    </source>
</reference>
<comment type="caution">
    <text evidence="13">The sequence shown here is derived from an EMBL/GenBank/DDBJ whole genome shotgun (WGS) entry which is preliminary data.</text>
</comment>
<keyword evidence="11" id="KW-0234">DNA repair</keyword>
<evidence type="ECO:0000256" key="4">
    <source>
        <dbReference type="ARBA" id="ARBA00022723"/>
    </source>
</evidence>
<dbReference type="PRINTS" id="PR00032">
    <property type="entry name" value="HTHARAC"/>
</dbReference>
<evidence type="ECO:0000256" key="6">
    <source>
        <dbReference type="ARBA" id="ARBA00022833"/>
    </source>
</evidence>
<keyword evidence="9" id="KW-0010">Activator</keyword>
<dbReference type="GO" id="GO:0006307">
    <property type="term" value="P:DNA alkylation repair"/>
    <property type="evidence" value="ECO:0007669"/>
    <property type="project" value="UniProtKB-ARBA"/>
</dbReference>
<reference evidence="13" key="1">
    <citation type="journal article" date="2014" name="Int. J. Syst. Evol. Microbiol.">
        <title>Complete genome sequence of Corynebacterium casei LMG S-19264T (=DSM 44701T), isolated from a smear-ripened cheese.</title>
        <authorList>
            <consortium name="US DOE Joint Genome Institute (JGI-PGF)"/>
            <person name="Walter F."/>
            <person name="Albersmeier A."/>
            <person name="Kalinowski J."/>
            <person name="Ruckert C."/>
        </authorList>
    </citation>
    <scope>NUCLEOTIDE SEQUENCE</scope>
    <source>
        <strain evidence="13">JCM 17251</strain>
    </source>
</reference>
<proteinExistence type="predicted"/>
<keyword evidence="5" id="KW-0227">DNA damage</keyword>
<dbReference type="SUPFAM" id="SSF57884">
    <property type="entry name" value="Ada DNA repair protein, N-terminal domain (N-Ada 10)"/>
    <property type="match status" value="1"/>
</dbReference>
<dbReference type="Gene3D" id="1.10.10.60">
    <property type="entry name" value="Homeodomain-like"/>
    <property type="match status" value="2"/>
</dbReference>
<dbReference type="Pfam" id="PF12833">
    <property type="entry name" value="HTH_18"/>
    <property type="match status" value="1"/>
</dbReference>
<evidence type="ECO:0000256" key="3">
    <source>
        <dbReference type="ARBA" id="ARBA00022679"/>
    </source>
</evidence>
<dbReference type="PIRSF" id="PIRSF000408">
    <property type="entry name" value="Alkyltransferas_AdaA"/>
    <property type="match status" value="1"/>
</dbReference>
<dbReference type="InterPro" id="IPR016220">
    <property type="entry name" value="Me-P-triester_DNA_alkyl-Trfase"/>
</dbReference>